<dbReference type="Pfam" id="PF00903">
    <property type="entry name" value="Glyoxalase"/>
    <property type="match status" value="1"/>
</dbReference>
<dbReference type="InterPro" id="IPR004360">
    <property type="entry name" value="Glyas_Fos-R_dOase_dom"/>
</dbReference>
<keyword evidence="3" id="KW-1185">Reference proteome</keyword>
<dbReference type="Proteomes" id="UP000221024">
    <property type="component" value="Unassembled WGS sequence"/>
</dbReference>
<dbReference type="SUPFAM" id="SSF54593">
    <property type="entry name" value="Glyoxalase/Bleomycin resistance protein/Dihydroxybiphenyl dioxygenase"/>
    <property type="match status" value="1"/>
</dbReference>
<name>A0A2H3NTW8_9BACT</name>
<dbReference type="RefSeq" id="WP_098061918.1">
    <property type="nucleotide sequence ID" value="NZ_PDEP01000005.1"/>
</dbReference>
<protein>
    <submittedName>
        <fullName evidence="2">Glyoxalase</fullName>
    </submittedName>
</protein>
<dbReference type="PROSITE" id="PS51819">
    <property type="entry name" value="VOC"/>
    <property type="match status" value="1"/>
</dbReference>
<feature type="domain" description="VOC" evidence="1">
    <location>
        <begin position="2"/>
        <end position="127"/>
    </location>
</feature>
<dbReference type="EMBL" id="PDEP01000005">
    <property type="protein sequence ID" value="PEN07731.1"/>
    <property type="molecule type" value="Genomic_DNA"/>
</dbReference>
<reference evidence="2 3" key="1">
    <citation type="submission" date="2017-10" db="EMBL/GenBank/DDBJ databases">
        <title>Draft genome of Longimonas halophila.</title>
        <authorList>
            <person name="Goh K.M."/>
            <person name="Shamsir M.S."/>
            <person name="Lim S.W."/>
        </authorList>
    </citation>
    <scope>NUCLEOTIDE SEQUENCE [LARGE SCALE GENOMIC DNA]</scope>
    <source>
        <strain evidence="2 3">KCTC 42399</strain>
    </source>
</reference>
<comment type="caution">
    <text evidence="2">The sequence shown here is derived from an EMBL/GenBank/DDBJ whole genome shotgun (WGS) entry which is preliminary data.</text>
</comment>
<evidence type="ECO:0000313" key="3">
    <source>
        <dbReference type="Proteomes" id="UP000221024"/>
    </source>
</evidence>
<dbReference type="Gene3D" id="3.10.180.10">
    <property type="entry name" value="2,3-Dihydroxybiphenyl 1,2-Dioxygenase, domain 1"/>
    <property type="match status" value="1"/>
</dbReference>
<sequence>MRPTHVLETSLYASDLEAARHFYSTVLNLPVVFDEPERHLSFRCGRGIVHVFIAEVTRETESLPAHGTDGPGHVALAIPFCQVEAWRERFAAHDIPIEDTATWPHHERAVSLYVRDPAGNSVELATSELWGLDADARDDAMLRIRPYVPVDTEEQRPMEQLQSRTLRPICKLQNPLILTTVARYLQKYNTGFAKMDPADQEAKVRNLLKEDRRLKRSLVGLVAGHFTEDEYAFYLDHQREVRRRLVALFTQRVLDQMEAVVGQVV</sequence>
<dbReference type="InterPro" id="IPR029068">
    <property type="entry name" value="Glyas_Bleomycin-R_OHBP_Dase"/>
</dbReference>
<accession>A0A2H3NTW8</accession>
<evidence type="ECO:0000259" key="1">
    <source>
        <dbReference type="PROSITE" id="PS51819"/>
    </source>
</evidence>
<dbReference type="InterPro" id="IPR037523">
    <property type="entry name" value="VOC_core"/>
</dbReference>
<dbReference type="OrthoDB" id="192739at2"/>
<proteinExistence type="predicted"/>
<organism evidence="2 3">
    <name type="scientific">Longimonas halophila</name>
    <dbReference type="NCBI Taxonomy" id="1469170"/>
    <lineage>
        <taxon>Bacteria</taxon>
        <taxon>Pseudomonadati</taxon>
        <taxon>Rhodothermota</taxon>
        <taxon>Rhodothermia</taxon>
        <taxon>Rhodothermales</taxon>
        <taxon>Salisaetaceae</taxon>
        <taxon>Longimonas</taxon>
    </lineage>
</organism>
<dbReference type="AlphaFoldDB" id="A0A2H3NTW8"/>
<gene>
    <name evidence="2" type="ORF">CRI93_07035</name>
</gene>
<evidence type="ECO:0000313" key="2">
    <source>
        <dbReference type="EMBL" id="PEN07731.1"/>
    </source>
</evidence>